<sequence length="58" mass="6710">MNAKMKGEMYLVGEYPAVIEGKGEIKGELMYLKPLKYDDVLRSLDNRTPMPNIPFTRF</sequence>
<comment type="caution">
    <text evidence="1">The sequence shown here is derived from an EMBL/GenBank/DDBJ whole genome shotgun (WGS) entry which is preliminary data.</text>
</comment>
<proteinExistence type="predicted"/>
<name>A0ABT9J2B4_9BACL</name>
<accession>A0ABT9J2B4</accession>
<organism evidence="1 2">
    <name type="scientific">Chengkuizengella axinellae</name>
    <dbReference type="NCBI Taxonomy" id="3064388"/>
    <lineage>
        <taxon>Bacteria</taxon>
        <taxon>Bacillati</taxon>
        <taxon>Bacillota</taxon>
        <taxon>Bacilli</taxon>
        <taxon>Bacillales</taxon>
        <taxon>Paenibacillaceae</taxon>
        <taxon>Chengkuizengella</taxon>
    </lineage>
</organism>
<keyword evidence="2" id="KW-1185">Reference proteome</keyword>
<evidence type="ECO:0000313" key="2">
    <source>
        <dbReference type="Proteomes" id="UP001231941"/>
    </source>
</evidence>
<gene>
    <name evidence="1" type="ORF">Q5Y73_16720</name>
</gene>
<evidence type="ECO:0000313" key="1">
    <source>
        <dbReference type="EMBL" id="MDP5275755.1"/>
    </source>
</evidence>
<dbReference type="Proteomes" id="UP001231941">
    <property type="component" value="Unassembled WGS sequence"/>
</dbReference>
<dbReference type="RefSeq" id="WP_305993064.1">
    <property type="nucleotide sequence ID" value="NZ_JAVAMP010000009.1"/>
</dbReference>
<dbReference type="EMBL" id="JAVAMP010000009">
    <property type="protein sequence ID" value="MDP5275755.1"/>
    <property type="molecule type" value="Genomic_DNA"/>
</dbReference>
<protein>
    <submittedName>
        <fullName evidence="1">Uncharacterized protein</fullName>
    </submittedName>
</protein>
<dbReference type="SUPFAM" id="SSF110857">
    <property type="entry name" value="Gamma-glutamyl cyclotransferase-like"/>
    <property type="match status" value="1"/>
</dbReference>
<reference evidence="1 2" key="1">
    <citation type="submission" date="2023-08" db="EMBL/GenBank/DDBJ databases">
        <authorList>
            <person name="Park J.-S."/>
        </authorList>
    </citation>
    <scope>NUCLEOTIDE SEQUENCE [LARGE SCALE GENOMIC DNA]</scope>
    <source>
        <strain evidence="1 2">2205SS18-9</strain>
    </source>
</reference>
<dbReference type="InterPro" id="IPR036568">
    <property type="entry name" value="GGCT-like_sf"/>
</dbReference>